<dbReference type="AlphaFoldDB" id="A0AAX2GV90"/>
<reference evidence="3 5" key="2">
    <citation type="submission" date="2017-06" db="EMBL/GenBank/DDBJ databases">
        <authorList>
            <consortium name="Pathogen Informatics"/>
        </authorList>
    </citation>
    <scope>NUCLEOTIDE SEQUENCE [LARGE SCALE GENOMIC DNA]</scope>
    <source>
        <strain evidence="3 5">NCTC12947</strain>
    </source>
</reference>
<organism evidence="3 5">
    <name type="scientific">Capnocytophaga haemolytica</name>
    <dbReference type="NCBI Taxonomy" id="45243"/>
    <lineage>
        <taxon>Bacteria</taxon>
        <taxon>Pseudomonadati</taxon>
        <taxon>Bacteroidota</taxon>
        <taxon>Flavobacteriia</taxon>
        <taxon>Flavobacteriales</taxon>
        <taxon>Flavobacteriaceae</taxon>
        <taxon>Capnocytophaga</taxon>
    </lineage>
</organism>
<dbReference type="Proteomes" id="UP000215539">
    <property type="component" value="Chromosome 1"/>
</dbReference>
<dbReference type="EMBL" id="CP014227">
    <property type="protein sequence ID" value="AMD85432.1"/>
    <property type="molecule type" value="Genomic_DNA"/>
</dbReference>
<protein>
    <submittedName>
        <fullName evidence="3">Uncharacterized protein</fullName>
    </submittedName>
</protein>
<reference evidence="2 4" key="1">
    <citation type="submission" date="2016-02" db="EMBL/GenBank/DDBJ databases">
        <authorList>
            <person name="Holder M.E."/>
            <person name="Ajami N.J."/>
            <person name="Petrosino J.F."/>
        </authorList>
    </citation>
    <scope>NUCLEOTIDE SEQUENCE [LARGE SCALE GENOMIC DNA]</scope>
    <source>
        <strain evidence="2 4">CCUG 32990</strain>
    </source>
</reference>
<evidence type="ECO:0000313" key="2">
    <source>
        <dbReference type="EMBL" id="AMD85432.1"/>
    </source>
</evidence>
<accession>A0AAX2GV90</accession>
<feature type="region of interest" description="Disordered" evidence="1">
    <location>
        <begin position="1"/>
        <end position="21"/>
    </location>
</feature>
<gene>
    <name evidence="2" type="ORF">AXF12_07845</name>
    <name evidence="3" type="ORF">SAMEA44541418_00123</name>
</gene>
<evidence type="ECO:0000313" key="5">
    <source>
        <dbReference type="Proteomes" id="UP000215539"/>
    </source>
</evidence>
<dbReference type="KEGG" id="chg:AXF12_07845"/>
<name>A0AAX2GV90_9FLAO</name>
<dbReference type="EMBL" id="LT906449">
    <property type="protein sequence ID" value="SNV01682.1"/>
    <property type="molecule type" value="Genomic_DNA"/>
</dbReference>
<dbReference type="Proteomes" id="UP000065822">
    <property type="component" value="Chromosome"/>
</dbReference>
<evidence type="ECO:0000256" key="1">
    <source>
        <dbReference type="SAM" id="MobiDB-lite"/>
    </source>
</evidence>
<keyword evidence="4" id="KW-1185">Reference proteome</keyword>
<sequence length="177" mass="19458">MVGVKKAQVTNNSGGTSTNNRGVKDFKIEPFGSNQYKATIILESSEELTAYFTDNTGGNVPQPNDENPVVGFYKTEEANGSTTLHIELKDGTNFEVTLPIEQKDYIFNGSGNENINLDDYRTSSSRMVFYKFGGEITFYSNNYPVHGKTNLTGAEGSYAVVVFDKGLQGFYISVVNL</sequence>
<dbReference type="RefSeq" id="WP_066430013.1">
    <property type="nucleotide sequence ID" value="NZ_CP014227.1"/>
</dbReference>
<evidence type="ECO:0000313" key="4">
    <source>
        <dbReference type="Proteomes" id="UP000065822"/>
    </source>
</evidence>
<proteinExistence type="predicted"/>
<evidence type="ECO:0000313" key="3">
    <source>
        <dbReference type="EMBL" id="SNV01682.1"/>
    </source>
</evidence>
<feature type="compositionally biased region" description="Low complexity" evidence="1">
    <location>
        <begin position="10"/>
        <end position="20"/>
    </location>
</feature>